<evidence type="ECO:0000256" key="1">
    <source>
        <dbReference type="SAM" id="Phobius"/>
    </source>
</evidence>
<dbReference type="RefSeq" id="WP_274492404.1">
    <property type="nucleotide sequence ID" value="NZ_CP118166.1"/>
</dbReference>
<evidence type="ECO:0000313" key="3">
    <source>
        <dbReference type="Proteomes" id="UP001214043"/>
    </source>
</evidence>
<proteinExistence type="predicted"/>
<evidence type="ECO:0000313" key="2">
    <source>
        <dbReference type="EMBL" id="WDI30596.1"/>
    </source>
</evidence>
<keyword evidence="1" id="KW-1133">Transmembrane helix</keyword>
<keyword evidence="3" id="KW-1185">Reference proteome</keyword>
<dbReference type="KEGG" id="hfl:PUV54_11585"/>
<keyword evidence="1" id="KW-0812">Transmembrane</keyword>
<reference evidence="2" key="1">
    <citation type="submission" date="2023-02" db="EMBL/GenBank/DDBJ databases">
        <title>Genome sequence of Hyphococcus flavus.</title>
        <authorList>
            <person name="Rong J.-C."/>
            <person name="Zhao Q."/>
            <person name="Yi M."/>
            <person name="Wu J.-Y."/>
        </authorList>
    </citation>
    <scope>NUCLEOTIDE SEQUENCE</scope>
    <source>
        <strain evidence="2">MCCC 1K03223</strain>
    </source>
</reference>
<dbReference type="Proteomes" id="UP001214043">
    <property type="component" value="Chromosome"/>
</dbReference>
<dbReference type="EMBL" id="CP118166">
    <property type="protein sequence ID" value="WDI30596.1"/>
    <property type="molecule type" value="Genomic_DNA"/>
</dbReference>
<dbReference type="AlphaFoldDB" id="A0AAF0CE33"/>
<organism evidence="2 3">
    <name type="scientific">Hyphococcus flavus</name>
    <dbReference type="NCBI Taxonomy" id="1866326"/>
    <lineage>
        <taxon>Bacteria</taxon>
        <taxon>Pseudomonadati</taxon>
        <taxon>Pseudomonadota</taxon>
        <taxon>Alphaproteobacteria</taxon>
        <taxon>Parvularculales</taxon>
        <taxon>Parvularculaceae</taxon>
        <taxon>Hyphococcus</taxon>
    </lineage>
</organism>
<accession>A0AAF0CE33</accession>
<feature type="transmembrane region" description="Helical" evidence="1">
    <location>
        <begin position="86"/>
        <end position="107"/>
    </location>
</feature>
<feature type="transmembrane region" description="Helical" evidence="1">
    <location>
        <begin position="21"/>
        <end position="39"/>
    </location>
</feature>
<protein>
    <submittedName>
        <fullName evidence="2">Uncharacterized protein</fullName>
    </submittedName>
</protein>
<name>A0AAF0CE33_9PROT</name>
<gene>
    <name evidence="2" type="ORF">PUV54_11585</name>
</gene>
<sequence>MGSSERGIQLIARFYNFLRYFTDWWALIVLACLLIYARMWRLNYYCANSVVNEPSDKIRCSKFMGGHTDERFFTDHVFVHTTLEQAAIFLLILFAPRLLLACMNFYYRSKNNSDLIVDR</sequence>
<keyword evidence="1" id="KW-0472">Membrane</keyword>